<feature type="region of interest" description="Disordered" evidence="2">
    <location>
        <begin position="176"/>
        <end position="209"/>
    </location>
</feature>
<evidence type="ECO:0000259" key="3">
    <source>
        <dbReference type="PROSITE" id="PS50137"/>
    </source>
</evidence>
<dbReference type="EMBL" id="CAXKWB010031492">
    <property type="protein sequence ID" value="CAL4139616.1"/>
    <property type="molecule type" value="Genomic_DNA"/>
</dbReference>
<reference evidence="4 5" key="1">
    <citation type="submission" date="2024-05" db="EMBL/GenBank/DDBJ databases">
        <authorList>
            <person name="Wallberg A."/>
        </authorList>
    </citation>
    <scope>NUCLEOTIDE SEQUENCE [LARGE SCALE GENOMIC DNA]</scope>
</reference>
<evidence type="ECO:0000313" key="4">
    <source>
        <dbReference type="EMBL" id="CAL4139616.1"/>
    </source>
</evidence>
<feature type="region of interest" description="Disordered" evidence="2">
    <location>
        <begin position="331"/>
        <end position="354"/>
    </location>
</feature>
<feature type="compositionally biased region" description="Basic and acidic residues" evidence="2">
    <location>
        <begin position="99"/>
        <end position="111"/>
    </location>
</feature>
<feature type="non-terminal residue" evidence="4">
    <location>
        <position position="551"/>
    </location>
</feature>
<feature type="compositionally biased region" description="Basic and acidic residues" evidence="2">
    <location>
        <begin position="136"/>
        <end position="147"/>
    </location>
</feature>
<protein>
    <recommendedName>
        <fullName evidence="3">DRBM domain-containing protein</fullName>
    </recommendedName>
</protein>
<dbReference type="AlphaFoldDB" id="A0AAV2RRD0"/>
<gene>
    <name evidence="4" type="ORF">MNOR_LOCUS28475</name>
</gene>
<dbReference type="Gene3D" id="3.30.160.20">
    <property type="match status" value="1"/>
</dbReference>
<feature type="compositionally biased region" description="Polar residues" evidence="2">
    <location>
        <begin position="331"/>
        <end position="346"/>
    </location>
</feature>
<comment type="caution">
    <text evidence="4">The sequence shown here is derived from an EMBL/GenBank/DDBJ whole genome shotgun (WGS) entry which is preliminary data.</text>
</comment>
<feature type="region of interest" description="Disordered" evidence="2">
    <location>
        <begin position="54"/>
        <end position="155"/>
    </location>
</feature>
<feature type="compositionally biased region" description="Acidic residues" evidence="2">
    <location>
        <begin position="125"/>
        <end position="135"/>
    </location>
</feature>
<dbReference type="PROSITE" id="PS50137">
    <property type="entry name" value="DS_RBD"/>
    <property type="match status" value="1"/>
</dbReference>
<evidence type="ECO:0000256" key="1">
    <source>
        <dbReference type="PROSITE-ProRule" id="PRU00266"/>
    </source>
</evidence>
<dbReference type="Pfam" id="PF00035">
    <property type="entry name" value="dsrm"/>
    <property type="match status" value="1"/>
</dbReference>
<proteinExistence type="predicted"/>
<dbReference type="InterPro" id="IPR014720">
    <property type="entry name" value="dsRBD_dom"/>
</dbReference>
<feature type="compositionally biased region" description="Gly residues" evidence="2">
    <location>
        <begin position="180"/>
        <end position="196"/>
    </location>
</feature>
<sequence length="551" mass="60937">MSELEEELIGCEDLDYEYDLDEEEEEALLAGEPLHEDESDAINIGVDEEVLEELDEDQNEEVGHIQPQHTGGSVHSRLGLRQTSSQHHGYEQEEIEDEHELHEEYQEHVVSEELEGHEENHTLVEEEEEEEEEEESPRTRFRSERSKTSLTTTKLNRNIPDSLDEVIKKNKLEIPNVARGGRGGQNRGRGGRGMARGGTSSQVAGPRFPQGTFNRFQGPMSPCRFQVQQWNRSPGLMGPRGMGMFGPNQQGPLQMRMPMRGQIQGPAVGIMSFAGPIGSPQRPTQPIMHLPNGPRGPFFPGLRMPQNVRFRMNGPNDGIRFPMNNAGLAGQQVQNQNSPRPITPQQKKAPVKSRLSIPNTQQKTGVTPVAISQPTKISTTVTPQKAPLKRTIIPVTTLETGKNSTIITPQKAPLKRAGVTPVTASQTGKTSTIKLLKGNTTTTPLGRRIAPIEAQATTSTKRPLTNNSTDNIVSAKQIKLEIPPHKNAISMLHEIYMGKQIKFCDKDMSKGLKHEFECSVVVEGQQYKGVGKIKKIAKKNAAEAAILALME</sequence>
<evidence type="ECO:0000256" key="2">
    <source>
        <dbReference type="SAM" id="MobiDB-lite"/>
    </source>
</evidence>
<keyword evidence="1" id="KW-0694">RNA-binding</keyword>
<organism evidence="4 5">
    <name type="scientific">Meganyctiphanes norvegica</name>
    <name type="common">Northern krill</name>
    <name type="synonym">Thysanopoda norvegica</name>
    <dbReference type="NCBI Taxonomy" id="48144"/>
    <lineage>
        <taxon>Eukaryota</taxon>
        <taxon>Metazoa</taxon>
        <taxon>Ecdysozoa</taxon>
        <taxon>Arthropoda</taxon>
        <taxon>Crustacea</taxon>
        <taxon>Multicrustacea</taxon>
        <taxon>Malacostraca</taxon>
        <taxon>Eumalacostraca</taxon>
        <taxon>Eucarida</taxon>
        <taxon>Euphausiacea</taxon>
        <taxon>Euphausiidae</taxon>
        <taxon>Meganyctiphanes</taxon>
    </lineage>
</organism>
<accession>A0AAV2RRD0</accession>
<dbReference type="GO" id="GO:0003723">
    <property type="term" value="F:RNA binding"/>
    <property type="evidence" value="ECO:0007669"/>
    <property type="project" value="UniProtKB-UniRule"/>
</dbReference>
<keyword evidence="5" id="KW-1185">Reference proteome</keyword>
<dbReference type="SMART" id="SM00358">
    <property type="entry name" value="DSRM"/>
    <property type="match status" value="1"/>
</dbReference>
<dbReference type="Proteomes" id="UP001497623">
    <property type="component" value="Unassembled WGS sequence"/>
</dbReference>
<name>A0AAV2RRD0_MEGNR</name>
<dbReference type="SUPFAM" id="SSF54768">
    <property type="entry name" value="dsRNA-binding domain-like"/>
    <property type="match status" value="1"/>
</dbReference>
<feature type="domain" description="DRBM" evidence="3">
    <location>
        <begin position="487"/>
        <end position="551"/>
    </location>
</feature>
<evidence type="ECO:0000313" key="5">
    <source>
        <dbReference type="Proteomes" id="UP001497623"/>
    </source>
</evidence>